<evidence type="ECO:0000313" key="1">
    <source>
        <dbReference type="EMBL" id="SVD88357.1"/>
    </source>
</evidence>
<gene>
    <name evidence="1" type="ORF">METZ01_LOCUS441211</name>
</gene>
<feature type="non-terminal residue" evidence="1">
    <location>
        <position position="1"/>
    </location>
</feature>
<organism evidence="1">
    <name type="scientific">marine metagenome</name>
    <dbReference type="NCBI Taxonomy" id="408172"/>
    <lineage>
        <taxon>unclassified sequences</taxon>
        <taxon>metagenomes</taxon>
        <taxon>ecological metagenomes</taxon>
    </lineage>
</organism>
<proteinExistence type="predicted"/>
<protein>
    <recommendedName>
        <fullName evidence="2">Soluble ligand binding domain-containing protein</fullName>
    </recommendedName>
</protein>
<evidence type="ECO:0008006" key="2">
    <source>
        <dbReference type="Google" id="ProtNLM"/>
    </source>
</evidence>
<dbReference type="AlphaFoldDB" id="A0A382YYL1"/>
<dbReference type="EMBL" id="UINC01179600">
    <property type="protein sequence ID" value="SVD88357.1"/>
    <property type="molecule type" value="Genomic_DNA"/>
</dbReference>
<sequence length="83" mass="8940">IKLAGGHQENSLKNRIYIQRANGGIENVVRGRLKRPNAGDTIVVPVEGDPQDFDTASFVADILSVLTNLVAILAIIDNNSDNN</sequence>
<accession>A0A382YYL1</accession>
<name>A0A382YYL1_9ZZZZ</name>
<reference evidence="1" key="1">
    <citation type="submission" date="2018-05" db="EMBL/GenBank/DDBJ databases">
        <authorList>
            <person name="Lanie J.A."/>
            <person name="Ng W.-L."/>
            <person name="Kazmierczak K.M."/>
            <person name="Andrzejewski T.M."/>
            <person name="Davidsen T.M."/>
            <person name="Wayne K.J."/>
            <person name="Tettelin H."/>
            <person name="Glass J.I."/>
            <person name="Rusch D."/>
            <person name="Podicherti R."/>
            <person name="Tsui H.-C.T."/>
            <person name="Winkler M.E."/>
        </authorList>
    </citation>
    <scope>NUCLEOTIDE SEQUENCE</scope>
</reference>